<dbReference type="GO" id="GO:0003677">
    <property type="term" value="F:DNA binding"/>
    <property type="evidence" value="ECO:0007669"/>
    <property type="project" value="UniProtKB-KW"/>
</dbReference>
<sequence length="591" mass="65897">MDGATKPSGLLQGKCIFKKLPNGNLDKTKVVCTLCNAQLVYCRSSSSLRYHLNAKHSIANAEDAGPSTDVAQGKSRVRQTTLFECNRGKPVSTALSAKLTNLLAQWIATSCRPISVVEDDGLELVLQAATGDPSYKLPARRTIMRKIHDQHAAEKAAKDEKMVEATCVALTGDHWTSVNNDNYLGVTVHLIDSSWELLSFALGVMKTEERHFAEACARQFLDVANQWGITDKISTIGTDSAPNMVAAGRILPFEHFPCVAHLVQRAIVMSLREGGFDGALAKCRKLVGHFKHSPANSDELNAQQASLGQDQEQLVQDVPTRWNSTLQMINRVRRNRDALHTTLSQQKHNLALPTNAEYEKLAKLEKLLEPCRYITELLGGDKYVSCSVVLPALRHLQHAMKTSDDDPAYIVQFKAAFTKDLSQRREKINLEWLKVATALDPRFKELKCLPRAEREPVWEKLRELVNGEAPALQPLGVENPEPPKKKTALLLMGSDSESEEETPEDNTVERYKVEPSASLDQCPLKWWSEHAAVYGKMADIAHKYLGTPATTVPCERLFSLVGHIVQKRRSNVSPENVNKLVCLSDWWKKEK</sequence>
<dbReference type="PANTHER" id="PTHR46481">
    <property type="entry name" value="ZINC FINGER BED DOMAIN-CONTAINING PROTEIN 4"/>
    <property type="match status" value="1"/>
</dbReference>
<keyword evidence="12" id="KW-1185">Reference proteome</keyword>
<dbReference type="Pfam" id="PF02892">
    <property type="entry name" value="zf-BED"/>
    <property type="match status" value="1"/>
</dbReference>
<keyword evidence="4" id="KW-0862">Zinc</keyword>
<gene>
    <name evidence="11" type="primary">ZBED1_278</name>
    <name evidence="11" type="ORF">N1851_007862</name>
</gene>
<evidence type="ECO:0000259" key="9">
    <source>
        <dbReference type="Pfam" id="PF02892"/>
    </source>
</evidence>
<keyword evidence="6" id="KW-0238">DNA-binding</keyword>
<evidence type="ECO:0000313" key="12">
    <source>
        <dbReference type="Proteomes" id="UP001174136"/>
    </source>
</evidence>
<keyword evidence="8" id="KW-0539">Nucleus</keyword>
<dbReference type="InterPro" id="IPR052035">
    <property type="entry name" value="ZnF_BED_domain_contain"/>
</dbReference>
<keyword evidence="3" id="KW-0863">Zinc-finger</keyword>
<comment type="caution">
    <text evidence="11">The sequence shown here is derived from an EMBL/GenBank/DDBJ whole genome shotgun (WGS) entry which is preliminary data.</text>
</comment>
<evidence type="ECO:0000313" key="11">
    <source>
        <dbReference type="EMBL" id="KAK0150989.1"/>
    </source>
</evidence>
<dbReference type="GO" id="GO:0046983">
    <property type="term" value="F:protein dimerization activity"/>
    <property type="evidence" value="ECO:0007669"/>
    <property type="project" value="InterPro"/>
</dbReference>
<dbReference type="InterPro" id="IPR012337">
    <property type="entry name" value="RNaseH-like_sf"/>
</dbReference>
<evidence type="ECO:0000256" key="7">
    <source>
        <dbReference type="ARBA" id="ARBA00023163"/>
    </source>
</evidence>
<evidence type="ECO:0000256" key="4">
    <source>
        <dbReference type="ARBA" id="ARBA00022833"/>
    </source>
</evidence>
<accession>A0AA47N2F2</accession>
<dbReference type="Pfam" id="PF05699">
    <property type="entry name" value="Dimer_Tnp_hAT"/>
    <property type="match status" value="1"/>
</dbReference>
<feature type="domain" description="HAT C-terminal dimerisation" evidence="10">
    <location>
        <begin position="509"/>
        <end position="586"/>
    </location>
</feature>
<keyword evidence="5" id="KW-0805">Transcription regulation</keyword>
<dbReference type="PANTHER" id="PTHR46481:SF10">
    <property type="entry name" value="ZINC FINGER BED DOMAIN-CONTAINING PROTEIN 39"/>
    <property type="match status" value="1"/>
</dbReference>
<evidence type="ECO:0000256" key="8">
    <source>
        <dbReference type="ARBA" id="ARBA00023242"/>
    </source>
</evidence>
<name>A0AA47N2F2_MERPO</name>
<keyword evidence="7" id="KW-0804">Transcription</keyword>
<organism evidence="11 12">
    <name type="scientific">Merluccius polli</name>
    <name type="common">Benguela hake</name>
    <name type="synonym">Merluccius cadenati</name>
    <dbReference type="NCBI Taxonomy" id="89951"/>
    <lineage>
        <taxon>Eukaryota</taxon>
        <taxon>Metazoa</taxon>
        <taxon>Chordata</taxon>
        <taxon>Craniata</taxon>
        <taxon>Vertebrata</taxon>
        <taxon>Euteleostomi</taxon>
        <taxon>Actinopterygii</taxon>
        <taxon>Neopterygii</taxon>
        <taxon>Teleostei</taxon>
        <taxon>Neoteleostei</taxon>
        <taxon>Acanthomorphata</taxon>
        <taxon>Zeiogadaria</taxon>
        <taxon>Gadariae</taxon>
        <taxon>Gadiformes</taxon>
        <taxon>Gadoidei</taxon>
        <taxon>Merlucciidae</taxon>
        <taxon>Merluccius</taxon>
    </lineage>
</organism>
<proteinExistence type="predicted"/>
<dbReference type="SUPFAM" id="SSF140996">
    <property type="entry name" value="Hermes dimerisation domain"/>
    <property type="match status" value="1"/>
</dbReference>
<keyword evidence="2" id="KW-0479">Metal-binding</keyword>
<evidence type="ECO:0000259" key="10">
    <source>
        <dbReference type="Pfam" id="PF05699"/>
    </source>
</evidence>
<reference evidence="11" key="1">
    <citation type="journal article" date="2023" name="Front. Mar. Sci.">
        <title>A new Merluccius polli reference genome to investigate the effects of global change in West African waters.</title>
        <authorList>
            <person name="Mateo J.L."/>
            <person name="Blanco-Fernandez C."/>
            <person name="Garcia-Vazquez E."/>
            <person name="Machado-Schiaffino G."/>
        </authorList>
    </citation>
    <scope>NUCLEOTIDE SEQUENCE</scope>
    <source>
        <strain evidence="11">C29</strain>
        <tissue evidence="11">Fin</tissue>
    </source>
</reference>
<evidence type="ECO:0000256" key="5">
    <source>
        <dbReference type="ARBA" id="ARBA00023015"/>
    </source>
</evidence>
<comment type="subcellular location">
    <subcellularLocation>
        <location evidence="1">Nucleus</location>
    </subcellularLocation>
</comment>
<evidence type="ECO:0000256" key="6">
    <source>
        <dbReference type="ARBA" id="ARBA00023125"/>
    </source>
</evidence>
<evidence type="ECO:0000256" key="1">
    <source>
        <dbReference type="ARBA" id="ARBA00004123"/>
    </source>
</evidence>
<feature type="domain" description="BED-type" evidence="9">
    <location>
        <begin position="17"/>
        <end position="57"/>
    </location>
</feature>
<dbReference type="InterPro" id="IPR008906">
    <property type="entry name" value="HATC_C_dom"/>
</dbReference>
<dbReference type="GO" id="GO:0008270">
    <property type="term" value="F:zinc ion binding"/>
    <property type="evidence" value="ECO:0007669"/>
    <property type="project" value="UniProtKB-KW"/>
</dbReference>
<dbReference type="GO" id="GO:0005634">
    <property type="term" value="C:nucleus"/>
    <property type="evidence" value="ECO:0007669"/>
    <property type="project" value="UniProtKB-SubCell"/>
</dbReference>
<dbReference type="SUPFAM" id="SSF53098">
    <property type="entry name" value="Ribonuclease H-like"/>
    <property type="match status" value="1"/>
</dbReference>
<evidence type="ECO:0000256" key="2">
    <source>
        <dbReference type="ARBA" id="ARBA00022723"/>
    </source>
</evidence>
<dbReference type="AlphaFoldDB" id="A0AA47N2F2"/>
<protein>
    <submittedName>
        <fullName evidence="11">Zinc finger BED domain-containing protein 1</fullName>
    </submittedName>
</protein>
<dbReference type="EMBL" id="JAOPHQ010001425">
    <property type="protein sequence ID" value="KAK0150989.1"/>
    <property type="molecule type" value="Genomic_DNA"/>
</dbReference>
<dbReference type="Proteomes" id="UP001174136">
    <property type="component" value="Unassembled WGS sequence"/>
</dbReference>
<evidence type="ECO:0000256" key="3">
    <source>
        <dbReference type="ARBA" id="ARBA00022771"/>
    </source>
</evidence>
<dbReference type="InterPro" id="IPR003656">
    <property type="entry name" value="Znf_BED"/>
</dbReference>